<dbReference type="PROSITE" id="PS51257">
    <property type="entry name" value="PROKAR_LIPOPROTEIN"/>
    <property type="match status" value="1"/>
</dbReference>
<dbReference type="SUPFAM" id="SSF63825">
    <property type="entry name" value="YWTD domain"/>
    <property type="match status" value="1"/>
</dbReference>
<reference evidence="1 2" key="1">
    <citation type="submission" date="2019-02" db="EMBL/GenBank/DDBJ databases">
        <title>Genome sequences of Aliivibrio finisterrensis strains from farmed Atlantic salmon.</title>
        <authorList>
            <person name="Bowman J.P."/>
        </authorList>
    </citation>
    <scope>NUCLEOTIDE SEQUENCE [LARGE SCALE GENOMIC DNA]</scope>
    <source>
        <strain evidence="1 2">A32</strain>
    </source>
</reference>
<evidence type="ECO:0000313" key="2">
    <source>
        <dbReference type="Proteomes" id="UP000293465"/>
    </source>
</evidence>
<dbReference type="Proteomes" id="UP000293465">
    <property type="component" value="Unassembled WGS sequence"/>
</dbReference>
<name>A0A4Q5KIC0_9GAMM</name>
<dbReference type="OrthoDB" id="5836789at2"/>
<gene>
    <name evidence="1" type="ORF">ERW49_11690</name>
</gene>
<dbReference type="GeneID" id="56275719"/>
<dbReference type="AlphaFoldDB" id="A0A4Q5KIC0"/>
<protein>
    <submittedName>
        <fullName evidence="1">Uncharacterized protein</fullName>
    </submittedName>
</protein>
<accession>A0A4Q5KIC0</accession>
<comment type="caution">
    <text evidence="1">The sequence shown here is derived from an EMBL/GenBank/DDBJ whole genome shotgun (WGS) entry which is preliminary data.</text>
</comment>
<dbReference type="EMBL" id="SEZJ01000009">
    <property type="protein sequence ID" value="RYU45953.1"/>
    <property type="molecule type" value="Genomic_DNA"/>
</dbReference>
<evidence type="ECO:0000313" key="1">
    <source>
        <dbReference type="EMBL" id="RYU45953.1"/>
    </source>
</evidence>
<proteinExistence type="predicted"/>
<sequence>MYKILTLSIAALLAGCGGDSDSGGGSNGGSLHVFSSSPHVSVQGNATESTRVIIPVKSKGTTSKNLYFGAFYDSIAIKSTYMNITSDSTGNLEVDFIPGYAVGDGQSTHNISINFCYDEYCNEQVSGSPINASINYNVSLDDEIRMVSAESTISREYNYDDANITDNFTSKEISVTGSNSNSIIFSRGNDSELINKFNVTQRTGYLFDLDLGLKLPGNLLIDTHSKEFKVNACYDAECLYPIKGSPLSIPMTYKINSPLASGDESIAINAPLAFDFTVNEAEYIQGLDVLVMTSESPENAIYVYDISSNTTEKFALTSYPKNLSVDHSEKQGRIAVSQYYGVFVIDYNKASPSTSFQKLLNSNSSQSNIAVKGDHVYTISTGYNWQALERININTGDIETSNSSEFYGGPILKVTPNGEALYTQDINSSPRSFSKVILDSERWDEQPKSDVYHGTYDHGDDFWFDRTGNYYYSQTGDYFFISDFEFMDMTHVGQLPLQEYVNGVGLDETAELKHLFDTGAYLWVIEKYPFNMIRQLQKSNNTEITRYEETTSMIDGVNYTEWPFFVFESNNGHIFTLQNAYDGREIKRTSLLKLQ</sequence>
<organism evidence="1 2">
    <name type="scientific">Aliivibrio finisterrensis</name>
    <dbReference type="NCBI Taxonomy" id="511998"/>
    <lineage>
        <taxon>Bacteria</taxon>
        <taxon>Pseudomonadati</taxon>
        <taxon>Pseudomonadota</taxon>
        <taxon>Gammaproteobacteria</taxon>
        <taxon>Vibrionales</taxon>
        <taxon>Vibrionaceae</taxon>
        <taxon>Aliivibrio</taxon>
    </lineage>
</organism>
<dbReference type="RefSeq" id="WP_130087609.1">
    <property type="nucleotide sequence ID" value="NZ_SEZJ01000009.1"/>
</dbReference>